<gene>
    <name evidence="3" type="ORF">C5Y96_26305</name>
</gene>
<accession>A0A2S8EYM2</accession>
<evidence type="ECO:0000259" key="2">
    <source>
        <dbReference type="Pfam" id="PF13717"/>
    </source>
</evidence>
<evidence type="ECO:0000256" key="1">
    <source>
        <dbReference type="SAM" id="MobiDB-lite"/>
    </source>
</evidence>
<proteinExistence type="predicted"/>
<name>A0A2S8EYM2_9BACT</name>
<dbReference type="EMBL" id="PUIA01000094">
    <property type="protein sequence ID" value="PQO25020.1"/>
    <property type="molecule type" value="Genomic_DNA"/>
</dbReference>
<feature type="compositionally biased region" description="Low complexity" evidence="1">
    <location>
        <begin position="133"/>
        <end position="143"/>
    </location>
</feature>
<dbReference type="AlphaFoldDB" id="A0A2S8EYM2"/>
<sequence length="335" mass="35228">MAKLHIVCPNCSTKYPVADDKLAGRRVTCKKCSQKFVAEIQGATPPPEDDLSLIPSSAADDPFGGDSFGGGDLFGDFPSSESATSAPSLGALPAKQKSNSPGGFDLIPILLGSARVVGVSVVVIIAFSTVFASPGSGQGSSPGNNVAGGPRGPGAPWNDRGFGPPQNQGGARSEGAFAPPRSQGGANDEGIYVPPADGPNPSPPFGGSTPNQRNEPSLGRTNPPPPGMMPNWGPSRRPSGEDFRKQLEKDYGDKLVRLEHKKISVDQTKEIGKVLGPLMINMSYSSFFDPNVDSYVFLFPYDGDLNELASKITFGEVDKVLVGERRIRMKTITIP</sequence>
<organism evidence="3 4">
    <name type="scientific">Blastopirellula marina</name>
    <dbReference type="NCBI Taxonomy" id="124"/>
    <lineage>
        <taxon>Bacteria</taxon>
        <taxon>Pseudomonadati</taxon>
        <taxon>Planctomycetota</taxon>
        <taxon>Planctomycetia</taxon>
        <taxon>Pirellulales</taxon>
        <taxon>Pirellulaceae</taxon>
        <taxon>Blastopirellula</taxon>
    </lineage>
</organism>
<dbReference type="Pfam" id="PF13717">
    <property type="entry name" value="Zn_ribbon_4"/>
    <property type="match status" value="1"/>
</dbReference>
<dbReference type="InterPro" id="IPR011723">
    <property type="entry name" value="Znf/thioredoxin_put"/>
</dbReference>
<dbReference type="OrthoDB" id="291932at2"/>
<evidence type="ECO:0000313" key="3">
    <source>
        <dbReference type="EMBL" id="PQO25020.1"/>
    </source>
</evidence>
<protein>
    <recommendedName>
        <fullName evidence="2">Zinc finger/thioredoxin putative domain-containing protein</fullName>
    </recommendedName>
</protein>
<dbReference type="NCBIfam" id="TIGR02098">
    <property type="entry name" value="MJ0042_CXXC"/>
    <property type="match status" value="1"/>
</dbReference>
<reference evidence="3 4" key="1">
    <citation type="submission" date="2018-02" db="EMBL/GenBank/DDBJ databases">
        <title>Comparative genomes isolates from brazilian mangrove.</title>
        <authorList>
            <person name="Araujo J.E."/>
            <person name="Taketani R.G."/>
            <person name="Silva M.C.P."/>
            <person name="Loureco M.V."/>
            <person name="Andreote F.D."/>
        </authorList>
    </citation>
    <scope>NUCLEOTIDE SEQUENCE [LARGE SCALE GENOMIC DNA]</scope>
    <source>
        <strain evidence="3 4">HEX-2 MGV</strain>
    </source>
</reference>
<evidence type="ECO:0000313" key="4">
    <source>
        <dbReference type="Proteomes" id="UP000240009"/>
    </source>
</evidence>
<feature type="region of interest" description="Disordered" evidence="1">
    <location>
        <begin position="70"/>
        <end position="97"/>
    </location>
</feature>
<dbReference type="RefSeq" id="WP_105359583.1">
    <property type="nucleotide sequence ID" value="NZ_PUIA01000094.1"/>
</dbReference>
<dbReference type="Proteomes" id="UP000240009">
    <property type="component" value="Unassembled WGS sequence"/>
</dbReference>
<comment type="caution">
    <text evidence="3">The sequence shown here is derived from an EMBL/GenBank/DDBJ whole genome shotgun (WGS) entry which is preliminary data.</text>
</comment>
<feature type="region of interest" description="Disordered" evidence="1">
    <location>
        <begin position="133"/>
        <end position="242"/>
    </location>
</feature>
<feature type="domain" description="Zinc finger/thioredoxin putative" evidence="2">
    <location>
        <begin position="6"/>
        <end position="36"/>
    </location>
</feature>